<dbReference type="AlphaFoldDB" id="A0A0F8ZQA6"/>
<sequence length="71" mass="8424">KEIKQKEIEYVGGTVNYIQALKEHVTSYIYFTPERYKIKKIMIDEVPAEMSINTQENLDKVRKLYVEGKIK</sequence>
<comment type="caution">
    <text evidence="1">The sequence shown here is derived from an EMBL/GenBank/DDBJ whole genome shotgun (WGS) entry which is preliminary data.</text>
</comment>
<feature type="non-terminal residue" evidence="1">
    <location>
        <position position="1"/>
    </location>
</feature>
<gene>
    <name evidence="1" type="ORF">LCGC14_2667100</name>
</gene>
<proteinExistence type="predicted"/>
<organism evidence="1">
    <name type="scientific">marine sediment metagenome</name>
    <dbReference type="NCBI Taxonomy" id="412755"/>
    <lineage>
        <taxon>unclassified sequences</taxon>
        <taxon>metagenomes</taxon>
        <taxon>ecological metagenomes</taxon>
    </lineage>
</organism>
<protein>
    <submittedName>
        <fullName evidence="1">Uncharacterized protein</fullName>
    </submittedName>
</protein>
<name>A0A0F8ZQA6_9ZZZZ</name>
<evidence type="ECO:0000313" key="1">
    <source>
        <dbReference type="EMBL" id="KKK96003.1"/>
    </source>
</evidence>
<dbReference type="EMBL" id="LAZR01046666">
    <property type="protein sequence ID" value="KKK96003.1"/>
    <property type="molecule type" value="Genomic_DNA"/>
</dbReference>
<accession>A0A0F8ZQA6</accession>
<reference evidence="1" key="1">
    <citation type="journal article" date="2015" name="Nature">
        <title>Complex archaea that bridge the gap between prokaryotes and eukaryotes.</title>
        <authorList>
            <person name="Spang A."/>
            <person name="Saw J.H."/>
            <person name="Jorgensen S.L."/>
            <person name="Zaremba-Niedzwiedzka K."/>
            <person name="Martijn J."/>
            <person name="Lind A.E."/>
            <person name="van Eijk R."/>
            <person name="Schleper C."/>
            <person name="Guy L."/>
            <person name="Ettema T.J."/>
        </authorList>
    </citation>
    <scope>NUCLEOTIDE SEQUENCE</scope>
</reference>